<name>A0A2T0LYI7_9PSEU</name>
<keyword evidence="3" id="KW-1185">Reference proteome</keyword>
<feature type="domain" description="KTSC" evidence="1">
    <location>
        <begin position="7"/>
        <end position="64"/>
    </location>
</feature>
<comment type="caution">
    <text evidence="2">The sequence shown here is derived from an EMBL/GenBank/DDBJ whole genome shotgun (WGS) entry which is preliminary data.</text>
</comment>
<organism evidence="2 3">
    <name type="scientific">Prauserella shujinwangii</name>
    <dbReference type="NCBI Taxonomy" id="1453103"/>
    <lineage>
        <taxon>Bacteria</taxon>
        <taxon>Bacillati</taxon>
        <taxon>Actinomycetota</taxon>
        <taxon>Actinomycetes</taxon>
        <taxon>Pseudonocardiales</taxon>
        <taxon>Pseudonocardiaceae</taxon>
        <taxon>Prauserella</taxon>
    </lineage>
</organism>
<protein>
    <submittedName>
        <fullName evidence="2">KTSC domain-containing protein</fullName>
    </submittedName>
</protein>
<gene>
    <name evidence="2" type="ORF">B0I33_103229</name>
</gene>
<evidence type="ECO:0000259" key="1">
    <source>
        <dbReference type="Pfam" id="PF13619"/>
    </source>
</evidence>
<dbReference type="OrthoDB" id="8450910at2"/>
<accession>A0A2T0LYI7</accession>
<dbReference type="EMBL" id="PVNH01000003">
    <property type="protein sequence ID" value="PRX49196.1"/>
    <property type="molecule type" value="Genomic_DNA"/>
</dbReference>
<dbReference type="AlphaFoldDB" id="A0A2T0LYI7"/>
<dbReference type="Proteomes" id="UP000238362">
    <property type="component" value="Unassembled WGS sequence"/>
</dbReference>
<dbReference type="InterPro" id="IPR025309">
    <property type="entry name" value="KTSC_dom"/>
</dbReference>
<evidence type="ECO:0000313" key="3">
    <source>
        <dbReference type="Proteomes" id="UP000238362"/>
    </source>
</evidence>
<evidence type="ECO:0000313" key="2">
    <source>
        <dbReference type="EMBL" id="PRX49196.1"/>
    </source>
</evidence>
<dbReference type="Pfam" id="PF13619">
    <property type="entry name" value="KTSC"/>
    <property type="match status" value="1"/>
</dbReference>
<reference evidence="2 3" key="1">
    <citation type="submission" date="2018-03" db="EMBL/GenBank/DDBJ databases">
        <title>Genomic Encyclopedia of Type Strains, Phase III (KMG-III): the genomes of soil and plant-associated and newly described type strains.</title>
        <authorList>
            <person name="Whitman W."/>
        </authorList>
    </citation>
    <scope>NUCLEOTIDE SEQUENCE [LARGE SCALE GENOMIC DNA]</scope>
    <source>
        <strain evidence="2 3">CGMCC 4.7125</strain>
    </source>
</reference>
<dbReference type="RefSeq" id="WP_106177895.1">
    <property type="nucleotide sequence ID" value="NZ_PVNH01000003.1"/>
</dbReference>
<proteinExistence type="predicted"/>
<sequence length="70" mass="8319">MIREPVDSSVLRSVGHDPAHRVLEVEFRNDRVYRYLGVEHAVYTELMAAASKGRYFNRFVRDRYPYERAT</sequence>